<dbReference type="GeneID" id="59257720"/>
<dbReference type="Proteomes" id="UP000531561">
    <property type="component" value="Unassembled WGS sequence"/>
</dbReference>
<protein>
    <submittedName>
        <fullName evidence="3">Putative heterokaryon incompatibility protein</fullName>
    </submittedName>
</protein>
<sequence>MSDQPSFFHPSPQLCKHCKVIPWPRDIRYETQSSPFPHHRIFDSLQSSADAGCIVCQYFWLRIISMLVDRRTTLPSGKTPLHFYIRVLYGKRVGILVDVGEAVGHDCLHMWFLEPNTAEEKILEKPESRHIKQFSQGEALEDLEDLVKTQIQPWIEACYNRRENHENCGRTIDTNILPTRLIDVGTMNNESVRLITTMDSMEPSKYSYLILSYCWGRGNDVAKTTTGNLEDRLRSLDIAYLPKTIQDAIILTRMMNIRYLWVDAICIIQSSENDNYSEFQTEASRMRDYYTNAQCCIAASVANDAAEGFLRERLLGRYPIQSIFLTYAGIVGPDRQSITLQSKENVATLRNVIDESPLSKRGWCLQELSLPPRVLHWTSNGLYCECQSSYFLEGSPKKWETYDYAATATPRDILAMPNDKLLTHDGWHRLLQRLQVEYFNGVFRPYLAQGLAWNYSPRGPYDTLPDVSVEPRDERFPTWCWASNGPVQFSDIPTGDSHSHIHDVHPHTFPSSPGNTNLTDVIESKLHIKAPVIQVDLVYEPWKSFPPSGNVSINCDGREQLDHYFWVWLDNQLGSNHSTATNILHNASHDTLLKGVTVQVLLLGGRQSHTHFGLLWLPTLVSYSPDKAFFSQTICFSVRAKYNYSSHSGAPPGRIPHFVPQKKNCEESNTMSANTTASQHNGMEFLKGVDTADKKIQVNTTPPLPIRKYQSITGNTKTLHRFGEFPREIQIKIFKLALPDPRIVYLRLEIIFSKHEEGITWVYASSGRTRASGLLSLLETCTISNASVYSGDGFTKAKLEPLGSRPHTANKQHLGTDHYFGYKNWGDKVLNYTYMRPTEDILVVNYDLLSCLYGHNGSLNLEKLTHIAAVERCLFVMPMSQETQCYWNKDERQVPSQEADDSYRVLEIILKARYLFDRHFDSYRREVEEEGNKDAIEYWKKVEVVNALHC</sequence>
<comment type="caution">
    <text evidence="3">The sequence shown here is derived from an EMBL/GenBank/DDBJ whole genome shotgun (WGS) entry which is preliminary data.</text>
</comment>
<dbReference type="AlphaFoldDB" id="A0A8H6AWT6"/>
<accession>A0A8H6AWT6</accession>
<name>A0A8H6AWT6_9HELO</name>
<feature type="domain" description="Heterokaryon incompatibility" evidence="1">
    <location>
        <begin position="208"/>
        <end position="367"/>
    </location>
</feature>
<reference evidence="3 4" key="1">
    <citation type="journal article" date="2020" name="Phytopathology">
        <title>A high-quality genome resource of Botrytis fragariae, a new and rapidly spreading fungal pathogen causing strawberry gray mold in the U.S.A.</title>
        <authorList>
            <person name="Wu Y."/>
            <person name="Saski C.A."/>
            <person name="Schnabel G."/>
            <person name="Xiao S."/>
            <person name="Hu M."/>
        </authorList>
    </citation>
    <scope>NUCLEOTIDE SEQUENCE [LARGE SCALE GENOMIC DNA]</scope>
    <source>
        <strain evidence="3 4">BVB16</strain>
    </source>
</reference>
<dbReference type="PANTHER" id="PTHR33112">
    <property type="entry name" value="DOMAIN PROTEIN, PUTATIVE-RELATED"/>
    <property type="match status" value="1"/>
</dbReference>
<evidence type="ECO:0000259" key="1">
    <source>
        <dbReference type="Pfam" id="PF06985"/>
    </source>
</evidence>
<dbReference type="Pfam" id="PF06985">
    <property type="entry name" value="HET"/>
    <property type="match status" value="1"/>
</dbReference>
<proteinExistence type="predicted"/>
<evidence type="ECO:0000313" key="4">
    <source>
        <dbReference type="Proteomes" id="UP000531561"/>
    </source>
</evidence>
<dbReference type="RefSeq" id="XP_037194115.1">
    <property type="nucleotide sequence ID" value="XM_037334028.1"/>
</dbReference>
<gene>
    <name evidence="3" type="ORF">Bfra_003622</name>
</gene>
<keyword evidence="4" id="KW-1185">Reference proteome</keyword>
<feature type="domain" description="2EXR" evidence="2">
    <location>
        <begin position="720"/>
        <end position="789"/>
    </location>
</feature>
<dbReference type="Pfam" id="PF20150">
    <property type="entry name" value="2EXR"/>
    <property type="match status" value="1"/>
</dbReference>
<dbReference type="EMBL" id="JABFCT010000006">
    <property type="protein sequence ID" value="KAF5875169.1"/>
    <property type="molecule type" value="Genomic_DNA"/>
</dbReference>
<evidence type="ECO:0000313" key="3">
    <source>
        <dbReference type="EMBL" id="KAF5875169.1"/>
    </source>
</evidence>
<dbReference type="InterPro" id="IPR010730">
    <property type="entry name" value="HET"/>
</dbReference>
<evidence type="ECO:0000259" key="2">
    <source>
        <dbReference type="Pfam" id="PF20150"/>
    </source>
</evidence>
<dbReference type="PANTHER" id="PTHR33112:SF10">
    <property type="entry name" value="TOL"/>
    <property type="match status" value="1"/>
</dbReference>
<organism evidence="3 4">
    <name type="scientific">Botrytis fragariae</name>
    <dbReference type="NCBI Taxonomy" id="1964551"/>
    <lineage>
        <taxon>Eukaryota</taxon>
        <taxon>Fungi</taxon>
        <taxon>Dikarya</taxon>
        <taxon>Ascomycota</taxon>
        <taxon>Pezizomycotina</taxon>
        <taxon>Leotiomycetes</taxon>
        <taxon>Helotiales</taxon>
        <taxon>Sclerotiniaceae</taxon>
        <taxon>Botrytis</taxon>
    </lineage>
</organism>
<dbReference type="OrthoDB" id="3544787at2759"/>
<dbReference type="InterPro" id="IPR045518">
    <property type="entry name" value="2EXR"/>
</dbReference>